<evidence type="ECO:0000256" key="4">
    <source>
        <dbReference type="ARBA" id="ARBA00023242"/>
    </source>
</evidence>
<evidence type="ECO:0000256" key="5">
    <source>
        <dbReference type="SAM" id="MobiDB-lite"/>
    </source>
</evidence>
<dbReference type="CDD" id="cd00076">
    <property type="entry name" value="HFD_SF"/>
    <property type="match status" value="1"/>
</dbReference>
<evidence type="ECO:0000313" key="7">
    <source>
        <dbReference type="EMBL" id="CAB4307095.1"/>
    </source>
</evidence>
<accession>A0A6J5X4V1</accession>
<keyword evidence="8" id="KW-1185">Reference proteome</keyword>
<dbReference type="AlphaFoldDB" id="A0A6J5X4V1"/>
<feature type="domain" description="Bromodomain associated" evidence="6">
    <location>
        <begin position="27"/>
        <end position="103"/>
    </location>
</feature>
<dbReference type="SMART" id="SM00576">
    <property type="entry name" value="BTP"/>
    <property type="match status" value="1"/>
</dbReference>
<evidence type="ECO:0000256" key="2">
    <source>
        <dbReference type="ARBA" id="ARBA00023015"/>
    </source>
</evidence>
<keyword evidence="3" id="KW-0804">Transcription</keyword>
<feature type="compositionally biased region" description="Basic residues" evidence="5">
    <location>
        <begin position="1"/>
        <end position="13"/>
    </location>
</feature>
<dbReference type="InterPro" id="IPR009072">
    <property type="entry name" value="Histone-fold"/>
</dbReference>
<organism evidence="7 8">
    <name type="scientific">Prunus armeniaca</name>
    <name type="common">Apricot</name>
    <name type="synonym">Armeniaca vulgaris</name>
    <dbReference type="NCBI Taxonomy" id="36596"/>
    <lineage>
        <taxon>Eukaryota</taxon>
        <taxon>Viridiplantae</taxon>
        <taxon>Streptophyta</taxon>
        <taxon>Embryophyta</taxon>
        <taxon>Tracheophyta</taxon>
        <taxon>Spermatophyta</taxon>
        <taxon>Magnoliopsida</taxon>
        <taxon>eudicotyledons</taxon>
        <taxon>Gunneridae</taxon>
        <taxon>Pentapetalae</taxon>
        <taxon>rosids</taxon>
        <taxon>fabids</taxon>
        <taxon>Rosales</taxon>
        <taxon>Rosaceae</taxon>
        <taxon>Amygdaloideae</taxon>
        <taxon>Amygdaleae</taxon>
        <taxon>Prunus</taxon>
    </lineage>
</organism>
<keyword evidence="4" id="KW-0539">Nucleus</keyword>
<comment type="subcellular location">
    <subcellularLocation>
        <location evidence="1">Nucleus</location>
    </subcellularLocation>
</comment>
<feature type="region of interest" description="Disordered" evidence="5">
    <location>
        <begin position="193"/>
        <end position="222"/>
    </location>
</feature>
<dbReference type="InterPro" id="IPR006565">
    <property type="entry name" value="BTP"/>
</dbReference>
<feature type="region of interest" description="Disordered" evidence="5">
    <location>
        <begin position="1"/>
        <end position="26"/>
    </location>
</feature>
<proteinExistence type="predicted"/>
<dbReference type="Pfam" id="PF07524">
    <property type="entry name" value="Bromo_TP"/>
    <property type="match status" value="1"/>
</dbReference>
<dbReference type="InterPro" id="IPR037818">
    <property type="entry name" value="TAF8"/>
</dbReference>
<dbReference type="Proteomes" id="UP000507245">
    <property type="component" value="Unassembled WGS sequence"/>
</dbReference>
<evidence type="ECO:0000259" key="6">
    <source>
        <dbReference type="SMART" id="SM00576"/>
    </source>
</evidence>
<dbReference type="Gene3D" id="1.10.20.10">
    <property type="entry name" value="Histone, subunit A"/>
    <property type="match status" value="1"/>
</dbReference>
<dbReference type="GO" id="GO:0005669">
    <property type="term" value="C:transcription factor TFIID complex"/>
    <property type="evidence" value="ECO:0007669"/>
    <property type="project" value="InterPro"/>
</dbReference>
<evidence type="ECO:0000256" key="1">
    <source>
        <dbReference type="ARBA" id="ARBA00004123"/>
    </source>
</evidence>
<keyword evidence="2" id="KW-0805">Transcription regulation</keyword>
<dbReference type="PANTHER" id="PTHR46338:SF13">
    <property type="entry name" value="TRANSCRIPTION INITIATION FACTOR TFIID SUBUNIT 8-LIKE"/>
    <property type="match status" value="1"/>
</dbReference>
<reference evidence="8" key="1">
    <citation type="journal article" date="2020" name="Genome Biol.">
        <title>Gamete binning: chromosome-level and haplotype-resolved genome assembly enabled by high-throughput single-cell sequencing of gamete genomes.</title>
        <authorList>
            <person name="Campoy J.A."/>
            <person name="Sun H."/>
            <person name="Goel M."/>
            <person name="Jiao W.-B."/>
            <person name="Folz-Donahue K."/>
            <person name="Wang N."/>
            <person name="Rubio M."/>
            <person name="Liu C."/>
            <person name="Kukat C."/>
            <person name="Ruiz D."/>
            <person name="Huettel B."/>
            <person name="Schneeberger K."/>
        </authorList>
    </citation>
    <scope>NUCLEOTIDE SEQUENCE [LARGE SCALE GENOMIC DNA]</scope>
    <source>
        <strain evidence="8">cv. Rojo Pasion</strain>
    </source>
</reference>
<dbReference type="OrthoDB" id="436852at2759"/>
<dbReference type="PANTHER" id="PTHR46338">
    <property type="entry name" value="TRANSCRIPTION INITIATION FACTOR TFIID SUBUNIT 8"/>
    <property type="match status" value="1"/>
</dbReference>
<evidence type="ECO:0000256" key="3">
    <source>
        <dbReference type="ARBA" id="ARBA00023163"/>
    </source>
</evidence>
<sequence length="299" mass="32778">MSQKSKSKRKTRRQQGPPTTSPNPTPSEFSFAIARIAASQISQSVGFKATKPSAVETLAHIAIKYIEAIASASASYAAMANRTNTNVFDFTNALHDLQSVQGFKGASFLHKNGFCVLGSSVLTDLAKFVSWNEETPFARPIPRAEKLDTEKRIPFPVETDSGRDLHVPRWLPAFPDVKKTVAKRRNGEELWENMVAGNGGGGVMNESESESERVSESGNWNGNGGNEKGFCLELGEEKKMGRVRFRIGLGVEEEEKGVAGLGLNLRSGVCRGGKRVCWNNNSKIGYNFDDDDDDDDDKR</sequence>
<name>A0A6J5X4V1_PRUAR</name>
<dbReference type="EMBL" id="CAEKKB010000004">
    <property type="protein sequence ID" value="CAB4307095.1"/>
    <property type="molecule type" value="Genomic_DNA"/>
</dbReference>
<gene>
    <name evidence="7" type="ORF">ORAREDHAP_LOCUS25568</name>
</gene>
<dbReference type="GO" id="GO:0046982">
    <property type="term" value="F:protein heterodimerization activity"/>
    <property type="evidence" value="ECO:0007669"/>
    <property type="project" value="InterPro"/>
</dbReference>
<evidence type="ECO:0000313" key="8">
    <source>
        <dbReference type="Proteomes" id="UP000507245"/>
    </source>
</evidence>
<protein>
    <recommendedName>
        <fullName evidence="6">Bromodomain associated domain-containing protein</fullName>
    </recommendedName>
</protein>